<accession>K9JDE8</accession>
<dbReference type="InterPro" id="IPR001304">
    <property type="entry name" value="C-type_lectin-like"/>
</dbReference>
<dbReference type="PRINTS" id="PR01504">
    <property type="entry name" value="PNCREATITSAP"/>
</dbReference>
<dbReference type="GO" id="GO:0005576">
    <property type="term" value="C:extracellular region"/>
    <property type="evidence" value="ECO:0007669"/>
    <property type="project" value="UniProtKB-SubCell"/>
</dbReference>
<feature type="domain" description="C-type lectin" evidence="6">
    <location>
        <begin position="34"/>
        <end position="145"/>
    </location>
</feature>
<dbReference type="FunFam" id="3.10.100.10:FF:000087">
    <property type="entry name" value="Snaclec rhodocetin subunit delta"/>
    <property type="match status" value="1"/>
</dbReference>
<sequence>MGRFISVGFGLLVVFLSLSGTGAKQDCLSDWSFYEGYCYKVFNEKKTWEDAEKFCNEQVNGGYLVSFRSSEEMDFVIRMTFPIFRFDFFWIGLRDFWRDCYWRWSDGVNLDYKAWSREPNCFVSKTTDNQWLRWNCNDPRYFVCKSRVSC</sequence>
<comment type="subcellular location">
    <subcellularLocation>
        <location evidence="1">Secreted</location>
    </subcellularLocation>
</comment>
<dbReference type="EMBL" id="GQ426537">
    <property type="protein sequence ID" value="ADK22822.1"/>
    <property type="molecule type" value="mRNA"/>
</dbReference>
<name>K9JDE8_DABRR</name>
<keyword evidence="5" id="KW-0732">Signal</keyword>
<dbReference type="GO" id="GO:0090729">
    <property type="term" value="F:toxin activity"/>
    <property type="evidence" value="ECO:0007669"/>
    <property type="project" value="UniProtKB-KW"/>
</dbReference>
<feature type="signal peptide" evidence="5">
    <location>
        <begin position="1"/>
        <end position="23"/>
    </location>
</feature>
<dbReference type="PROSITE" id="PS00615">
    <property type="entry name" value="C_TYPE_LECTIN_1"/>
    <property type="match status" value="1"/>
</dbReference>
<dbReference type="InterPro" id="IPR050111">
    <property type="entry name" value="C-type_lectin/snaclec_domain"/>
</dbReference>
<dbReference type="InterPro" id="IPR016186">
    <property type="entry name" value="C-type_lectin-like/link_sf"/>
</dbReference>
<feature type="chain" id="PRO_5003932512" evidence="5">
    <location>
        <begin position="24"/>
        <end position="150"/>
    </location>
</feature>
<dbReference type="InterPro" id="IPR016187">
    <property type="entry name" value="CTDL_fold"/>
</dbReference>
<keyword evidence="3" id="KW-0800">Toxin</keyword>
<protein>
    <submittedName>
        <fullName evidence="7">Dabocetin beta subunit</fullName>
    </submittedName>
</protein>
<dbReference type="PROSITE" id="PS50041">
    <property type="entry name" value="C_TYPE_LECTIN_2"/>
    <property type="match status" value="1"/>
</dbReference>
<dbReference type="PANTHER" id="PTHR22803">
    <property type="entry name" value="MANNOSE, PHOSPHOLIPASE, LECTIN RECEPTOR RELATED"/>
    <property type="match status" value="1"/>
</dbReference>
<dbReference type="InterPro" id="IPR018378">
    <property type="entry name" value="C-type_lectin_CS"/>
</dbReference>
<organism evidence="7">
    <name type="scientific">Daboia russelii russelii</name>
    <dbReference type="NCBI Taxonomy" id="31159"/>
    <lineage>
        <taxon>Eukaryota</taxon>
        <taxon>Metazoa</taxon>
        <taxon>Chordata</taxon>
        <taxon>Craniata</taxon>
        <taxon>Vertebrata</taxon>
        <taxon>Euteleostomi</taxon>
        <taxon>Lepidosauria</taxon>
        <taxon>Squamata</taxon>
        <taxon>Bifurcata</taxon>
        <taxon>Unidentata</taxon>
        <taxon>Episquamata</taxon>
        <taxon>Toxicofera</taxon>
        <taxon>Serpentes</taxon>
        <taxon>Colubroidea</taxon>
        <taxon>Viperidae</taxon>
        <taxon>Viperinae</taxon>
        <taxon>Daboia</taxon>
    </lineage>
</organism>
<keyword evidence="2" id="KW-0964">Secreted</keyword>
<dbReference type="Pfam" id="PF00059">
    <property type="entry name" value="Lectin_C"/>
    <property type="match status" value="1"/>
</dbReference>
<dbReference type="Gene3D" id="3.10.100.10">
    <property type="entry name" value="Mannose-Binding Protein A, subunit A"/>
    <property type="match status" value="1"/>
</dbReference>
<evidence type="ECO:0000259" key="6">
    <source>
        <dbReference type="PROSITE" id="PS50041"/>
    </source>
</evidence>
<evidence type="ECO:0000256" key="4">
    <source>
        <dbReference type="ARBA" id="ARBA00023157"/>
    </source>
</evidence>
<evidence type="ECO:0000313" key="7">
    <source>
        <dbReference type="EMBL" id="ADK22822.1"/>
    </source>
</evidence>
<evidence type="ECO:0000256" key="5">
    <source>
        <dbReference type="SAM" id="SignalP"/>
    </source>
</evidence>
<dbReference type="CDD" id="cd00037">
    <property type="entry name" value="CLECT"/>
    <property type="match status" value="1"/>
</dbReference>
<dbReference type="AlphaFoldDB" id="K9JDE8"/>
<keyword evidence="4" id="KW-1015">Disulfide bond</keyword>
<evidence type="ECO:0000256" key="3">
    <source>
        <dbReference type="ARBA" id="ARBA00022656"/>
    </source>
</evidence>
<proteinExistence type="evidence at transcript level"/>
<dbReference type="SUPFAM" id="SSF56436">
    <property type="entry name" value="C-type lectin-like"/>
    <property type="match status" value="1"/>
</dbReference>
<reference evidence="7" key="1">
    <citation type="submission" date="2009-07" db="EMBL/GenBank/DDBJ databases">
        <authorList>
            <person name="Tsai I.-H."/>
            <person name="Wang Y.-M."/>
            <person name="Chen H.-S."/>
        </authorList>
    </citation>
    <scope>NUCLEOTIDE SEQUENCE</scope>
    <source>
        <tissue evidence="7">Venom gland</tissue>
    </source>
</reference>
<evidence type="ECO:0000256" key="2">
    <source>
        <dbReference type="ARBA" id="ARBA00022525"/>
    </source>
</evidence>
<dbReference type="SMART" id="SM00034">
    <property type="entry name" value="CLECT"/>
    <property type="match status" value="1"/>
</dbReference>
<dbReference type="SMR" id="K9JDE8"/>
<evidence type="ECO:0000256" key="1">
    <source>
        <dbReference type="ARBA" id="ARBA00004613"/>
    </source>
</evidence>